<proteinExistence type="predicted"/>
<organism evidence="2 3">
    <name type="scientific">Candidatus Marsarchaeota G1 archaeon BE_D</name>
    <dbReference type="NCBI Taxonomy" id="1978156"/>
    <lineage>
        <taxon>Archaea</taxon>
        <taxon>Candidatus Marsarchaeota</taxon>
        <taxon>Candidatus Marsarchaeota group 1</taxon>
    </lineage>
</organism>
<evidence type="ECO:0000313" key="3">
    <source>
        <dbReference type="Proteomes" id="UP000240569"/>
    </source>
</evidence>
<dbReference type="PROSITE" id="PS50017">
    <property type="entry name" value="DEATH_DOMAIN"/>
    <property type="match status" value="1"/>
</dbReference>
<evidence type="ECO:0000313" key="2">
    <source>
        <dbReference type="EMBL" id="PSN82132.1"/>
    </source>
</evidence>
<reference evidence="2 3" key="1">
    <citation type="submission" date="2017-04" db="EMBL/GenBank/DDBJ databases">
        <title>Novel microbial lineages endemic to geothermal iron-oxide mats fill important gaps in the evolutionary history of Archaea.</title>
        <authorList>
            <person name="Jay Z.J."/>
            <person name="Beam J.P."/>
            <person name="Dlakic M."/>
            <person name="Rusch D.B."/>
            <person name="Kozubal M.A."/>
            <person name="Inskeep W.P."/>
        </authorList>
    </citation>
    <scope>NUCLEOTIDE SEQUENCE [LARGE SCALE GENOMIC DNA]</scope>
    <source>
        <strain evidence="2">BE_D</strain>
    </source>
</reference>
<dbReference type="AlphaFoldDB" id="A0A2R6A6N3"/>
<name>A0A2R6A6N3_9ARCH</name>
<sequence length="89" mass="10213">MEIGGIRLRAVRPLGEEEFEALKEWVEKKEVDDDRLPLLLMALRKLPRVLFSLSDDEETLKKALAEARKIDEEVAFYISQKLSGQLTPS</sequence>
<evidence type="ECO:0000259" key="1">
    <source>
        <dbReference type="PROSITE" id="PS50017"/>
    </source>
</evidence>
<comment type="caution">
    <text evidence="2">The sequence shown here is derived from an EMBL/GenBank/DDBJ whole genome shotgun (WGS) entry which is preliminary data.</text>
</comment>
<dbReference type="GO" id="GO:0007165">
    <property type="term" value="P:signal transduction"/>
    <property type="evidence" value="ECO:0007669"/>
    <property type="project" value="InterPro"/>
</dbReference>
<dbReference type="InterPro" id="IPR000488">
    <property type="entry name" value="Death_dom"/>
</dbReference>
<feature type="domain" description="Death" evidence="1">
    <location>
        <begin position="1"/>
        <end position="48"/>
    </location>
</feature>
<accession>A0A2R6A6N3</accession>
<gene>
    <name evidence="2" type="ORF">B9Q02_12100</name>
</gene>
<dbReference type="Proteomes" id="UP000240569">
    <property type="component" value="Unassembled WGS sequence"/>
</dbReference>
<dbReference type="EMBL" id="NEXD01000178">
    <property type="protein sequence ID" value="PSN82132.1"/>
    <property type="molecule type" value="Genomic_DNA"/>
</dbReference>
<protein>
    <recommendedName>
        <fullName evidence="1">Death domain-containing protein</fullName>
    </recommendedName>
</protein>